<dbReference type="Proteomes" id="UP000823941">
    <property type="component" value="Chromosome 27"/>
</dbReference>
<protein>
    <submittedName>
        <fullName evidence="1">Uncharacterized protein</fullName>
    </submittedName>
</protein>
<gene>
    <name evidence="1" type="ORF">JYU34_020035</name>
</gene>
<sequence>MYFKQYSFTLINPSIGRAGSGKLDDKSVPSAAAAAAAAVGSRRVVPLSDVMLRPRPAAQRHNAASGS</sequence>
<evidence type="ECO:0000313" key="2">
    <source>
        <dbReference type="Proteomes" id="UP000823941"/>
    </source>
</evidence>
<accession>A0ABQ7PWF7</accession>
<name>A0ABQ7PWF7_PLUXY</name>
<evidence type="ECO:0000313" key="1">
    <source>
        <dbReference type="EMBL" id="KAG7297093.1"/>
    </source>
</evidence>
<reference evidence="1 2" key="1">
    <citation type="submission" date="2021-06" db="EMBL/GenBank/DDBJ databases">
        <title>A haploid diamondback moth (Plutella xylostella L.) genome assembly resolves 31 chromosomes and identifies a diamide resistance mutation.</title>
        <authorList>
            <person name="Ward C.M."/>
            <person name="Perry K.D."/>
            <person name="Baker G."/>
            <person name="Powis K."/>
            <person name="Heckel D.G."/>
            <person name="Baxter S.W."/>
        </authorList>
    </citation>
    <scope>NUCLEOTIDE SEQUENCE [LARGE SCALE GENOMIC DNA]</scope>
    <source>
        <strain evidence="1 2">LV</strain>
        <tissue evidence="1">Single pupa</tissue>
    </source>
</reference>
<comment type="caution">
    <text evidence="1">The sequence shown here is derived from an EMBL/GenBank/DDBJ whole genome shotgun (WGS) entry which is preliminary data.</text>
</comment>
<keyword evidence="2" id="KW-1185">Reference proteome</keyword>
<dbReference type="EMBL" id="JAHIBW010000027">
    <property type="protein sequence ID" value="KAG7297093.1"/>
    <property type="molecule type" value="Genomic_DNA"/>
</dbReference>
<proteinExistence type="predicted"/>
<organism evidence="1 2">
    <name type="scientific">Plutella xylostella</name>
    <name type="common">Diamondback moth</name>
    <name type="synonym">Plutella maculipennis</name>
    <dbReference type="NCBI Taxonomy" id="51655"/>
    <lineage>
        <taxon>Eukaryota</taxon>
        <taxon>Metazoa</taxon>
        <taxon>Ecdysozoa</taxon>
        <taxon>Arthropoda</taxon>
        <taxon>Hexapoda</taxon>
        <taxon>Insecta</taxon>
        <taxon>Pterygota</taxon>
        <taxon>Neoptera</taxon>
        <taxon>Endopterygota</taxon>
        <taxon>Lepidoptera</taxon>
        <taxon>Glossata</taxon>
        <taxon>Ditrysia</taxon>
        <taxon>Yponomeutoidea</taxon>
        <taxon>Plutellidae</taxon>
        <taxon>Plutella</taxon>
    </lineage>
</organism>